<dbReference type="RefSeq" id="WP_380601163.1">
    <property type="nucleotide sequence ID" value="NZ_JBHSDU010000014.1"/>
</dbReference>
<dbReference type="InterPro" id="IPR024655">
    <property type="entry name" value="Asl1_glyco_hydro_catalytic"/>
</dbReference>
<name>A0ABV8SY67_9GAMM</name>
<gene>
    <name evidence="3" type="ORF">ACFPN2_23570</name>
</gene>
<dbReference type="SUPFAM" id="SSF51445">
    <property type="entry name" value="(Trans)glycosidases"/>
    <property type="match status" value="1"/>
</dbReference>
<feature type="chain" id="PRO_5045613370" evidence="1">
    <location>
        <begin position="32"/>
        <end position="687"/>
    </location>
</feature>
<organism evidence="3 4">
    <name type="scientific">Steroidobacter flavus</name>
    <dbReference type="NCBI Taxonomy" id="1842136"/>
    <lineage>
        <taxon>Bacteria</taxon>
        <taxon>Pseudomonadati</taxon>
        <taxon>Pseudomonadota</taxon>
        <taxon>Gammaproteobacteria</taxon>
        <taxon>Steroidobacterales</taxon>
        <taxon>Steroidobacteraceae</taxon>
        <taxon>Steroidobacter</taxon>
    </lineage>
</organism>
<dbReference type="InterPro" id="IPR051923">
    <property type="entry name" value="Glycosyl_Hydrolase_39"/>
</dbReference>
<evidence type="ECO:0000259" key="2">
    <source>
        <dbReference type="PROSITE" id="PS50022"/>
    </source>
</evidence>
<dbReference type="PANTHER" id="PTHR12631:SF10">
    <property type="entry name" value="BETA-XYLOSIDASE-LIKE PROTEIN-RELATED"/>
    <property type="match status" value="1"/>
</dbReference>
<dbReference type="PANTHER" id="PTHR12631">
    <property type="entry name" value="ALPHA-L-IDURONIDASE"/>
    <property type="match status" value="1"/>
</dbReference>
<evidence type="ECO:0000256" key="1">
    <source>
        <dbReference type="SAM" id="SignalP"/>
    </source>
</evidence>
<dbReference type="InterPro" id="IPR008979">
    <property type="entry name" value="Galactose-bd-like_sf"/>
</dbReference>
<protein>
    <submittedName>
        <fullName evidence="3">Discoidin domain-containing protein</fullName>
    </submittedName>
</protein>
<dbReference type="SMART" id="SM00231">
    <property type="entry name" value="FA58C"/>
    <property type="match status" value="1"/>
</dbReference>
<dbReference type="Gene3D" id="3.20.20.80">
    <property type="entry name" value="Glycosidases"/>
    <property type="match status" value="1"/>
</dbReference>
<dbReference type="Gene3D" id="2.60.120.260">
    <property type="entry name" value="Galactose-binding domain-like"/>
    <property type="match status" value="1"/>
</dbReference>
<dbReference type="Pfam" id="PF00754">
    <property type="entry name" value="F5_F8_type_C"/>
    <property type="match status" value="1"/>
</dbReference>
<feature type="domain" description="F5/8 type C" evidence="2">
    <location>
        <begin position="537"/>
        <end position="687"/>
    </location>
</feature>
<evidence type="ECO:0000313" key="3">
    <source>
        <dbReference type="EMBL" id="MFC4312080.1"/>
    </source>
</evidence>
<keyword evidence="4" id="KW-1185">Reference proteome</keyword>
<comment type="caution">
    <text evidence="3">The sequence shown here is derived from an EMBL/GenBank/DDBJ whole genome shotgun (WGS) entry which is preliminary data.</text>
</comment>
<accession>A0ABV8SY67</accession>
<dbReference type="EMBL" id="JBHSDU010000014">
    <property type="protein sequence ID" value="MFC4312080.1"/>
    <property type="molecule type" value="Genomic_DNA"/>
</dbReference>
<sequence>MKGSGYRASRSCNLAAVALLASLSHVGSADAITITNSDLLFEAGAATVTLTNSTGNVSWTLLDVAGNIVASGTASGTNGSINLNSIPAGYYRLSLGALFQGTIDTSIGIITNLSTVPAASTNKFGTTAHPEILPSPNYASLLAKGGLSFMRFDMRWPQIEPTAGNYTFAPTTPYFIDYDVLIASLTNANIKPLAVLGYSNPAYDNDTRPYSPAGRAAYAAYAAAIADRYGAQLEYEIFNEYNHPEGFAQGNCDWSVSCYLPMLQAAEAAIHTEAPTAKVVLTGMAGLSPLWLGGDTQVQPDYNFISYNWLKDFLDAGGASYVDVFNIHNYTVETSTGALTFGNPEGDNETIVQNVKALLAQYPAASGKPLWLTETGWSTYPTVGVSETVQAAYLVRDAVLTLRKGLDRYEFYDLFDDSPYASPDGNWGMLRHPQYNPAIAPKPAFVAQAVLSRKLDGYTYSSSDSLGANVYSLVFTKSGSPSVRVMWTSNQSATGVDVAASSAFNVTSTLGAVSSVTPSSGTAVLALSGNPVYVVGSSVSGVSLHSSNPSGGADLALGKSVVASSQSGSNVAANAVDAGVSTYWQSASLPATLTVDMGASYDVHQVKVSLPPEWTWWRNETLSIQGSTDGINFSPISAAKSYGFTNTNNFSVSIDLPVTTARYIRVSVTANNLATAAQIGKLEIYGL</sequence>
<dbReference type="InterPro" id="IPR017853">
    <property type="entry name" value="GH"/>
</dbReference>
<feature type="signal peptide" evidence="1">
    <location>
        <begin position="1"/>
        <end position="31"/>
    </location>
</feature>
<dbReference type="Proteomes" id="UP001595904">
    <property type="component" value="Unassembled WGS sequence"/>
</dbReference>
<reference evidence="4" key="1">
    <citation type="journal article" date="2019" name="Int. J. Syst. Evol. Microbiol.">
        <title>The Global Catalogue of Microorganisms (GCM) 10K type strain sequencing project: providing services to taxonomists for standard genome sequencing and annotation.</title>
        <authorList>
            <consortium name="The Broad Institute Genomics Platform"/>
            <consortium name="The Broad Institute Genome Sequencing Center for Infectious Disease"/>
            <person name="Wu L."/>
            <person name="Ma J."/>
        </authorList>
    </citation>
    <scope>NUCLEOTIDE SEQUENCE [LARGE SCALE GENOMIC DNA]</scope>
    <source>
        <strain evidence="4">CGMCC 1.10759</strain>
    </source>
</reference>
<proteinExistence type="predicted"/>
<keyword evidence="1" id="KW-0732">Signal</keyword>
<evidence type="ECO:0000313" key="4">
    <source>
        <dbReference type="Proteomes" id="UP001595904"/>
    </source>
</evidence>
<dbReference type="PROSITE" id="PS50022">
    <property type="entry name" value="FA58C_3"/>
    <property type="match status" value="1"/>
</dbReference>
<dbReference type="Pfam" id="PF11790">
    <property type="entry name" value="Glyco_hydro_cc"/>
    <property type="match status" value="1"/>
</dbReference>
<dbReference type="SUPFAM" id="SSF49785">
    <property type="entry name" value="Galactose-binding domain-like"/>
    <property type="match status" value="1"/>
</dbReference>
<dbReference type="InterPro" id="IPR000421">
    <property type="entry name" value="FA58C"/>
</dbReference>